<dbReference type="EMBL" id="PZKG01000027">
    <property type="protein sequence ID" value="PTE22203.1"/>
    <property type="molecule type" value="Genomic_DNA"/>
</dbReference>
<evidence type="ECO:0000256" key="4">
    <source>
        <dbReference type="ARBA" id="ARBA00022960"/>
    </source>
</evidence>
<dbReference type="GO" id="GO:0016740">
    <property type="term" value="F:transferase activity"/>
    <property type="evidence" value="ECO:0007669"/>
    <property type="project" value="UniProtKB-KW"/>
</dbReference>
<dbReference type="UniPathway" id="UPA00219"/>
<dbReference type="AlphaFoldDB" id="A0A2T4JWT0"/>
<dbReference type="GO" id="GO:0071555">
    <property type="term" value="P:cell wall organization"/>
    <property type="evidence" value="ECO:0007669"/>
    <property type="project" value="UniProtKB-UniRule"/>
</dbReference>
<feature type="domain" description="L,D-TPase catalytic" evidence="9">
    <location>
        <begin position="48"/>
        <end position="173"/>
    </location>
</feature>
<dbReference type="CDD" id="cd16913">
    <property type="entry name" value="YkuD_like"/>
    <property type="match status" value="1"/>
</dbReference>
<dbReference type="GO" id="GO:0009252">
    <property type="term" value="P:peptidoglycan biosynthetic process"/>
    <property type="evidence" value="ECO:0007669"/>
    <property type="project" value="UniProtKB-UniPathway"/>
</dbReference>
<accession>A0A2T4JWT0</accession>
<keyword evidence="8" id="KW-0732">Signal</keyword>
<evidence type="ECO:0000256" key="2">
    <source>
        <dbReference type="ARBA" id="ARBA00005992"/>
    </source>
</evidence>
<keyword evidence="11" id="KW-1185">Reference proteome</keyword>
<dbReference type="SUPFAM" id="SSF141523">
    <property type="entry name" value="L,D-transpeptidase catalytic domain-like"/>
    <property type="match status" value="1"/>
</dbReference>
<dbReference type="InterPro" id="IPR005490">
    <property type="entry name" value="LD_TPept_cat_dom"/>
</dbReference>
<keyword evidence="3" id="KW-0808">Transferase</keyword>
<dbReference type="Pfam" id="PF03734">
    <property type="entry name" value="YkuD"/>
    <property type="match status" value="1"/>
</dbReference>
<evidence type="ECO:0000256" key="7">
    <source>
        <dbReference type="PROSITE-ProRule" id="PRU01373"/>
    </source>
</evidence>
<feature type="chain" id="PRO_5015694053" evidence="8">
    <location>
        <begin position="27"/>
        <end position="173"/>
    </location>
</feature>
<evidence type="ECO:0000313" key="11">
    <source>
        <dbReference type="Proteomes" id="UP000241010"/>
    </source>
</evidence>
<comment type="caution">
    <text evidence="10">The sequence shown here is derived from an EMBL/GenBank/DDBJ whole genome shotgun (WGS) entry which is preliminary data.</text>
</comment>
<reference evidence="10 11" key="1">
    <citation type="submission" date="2018-03" db="EMBL/GenBank/DDBJ databases">
        <title>Cereibacter changlensis.</title>
        <authorList>
            <person name="Meyer T.E."/>
            <person name="Miller S."/>
            <person name="Lodha T."/>
            <person name="Gandham S."/>
            <person name="Chintalapati S."/>
            <person name="Chintalapati V.R."/>
        </authorList>
    </citation>
    <scope>NUCLEOTIDE SEQUENCE [LARGE SCALE GENOMIC DNA]</scope>
    <source>
        <strain evidence="10 11">JA139</strain>
    </source>
</reference>
<evidence type="ECO:0000256" key="3">
    <source>
        <dbReference type="ARBA" id="ARBA00022679"/>
    </source>
</evidence>
<dbReference type="InterPro" id="IPR038063">
    <property type="entry name" value="Transpep_catalytic_dom"/>
</dbReference>
<keyword evidence="5 7" id="KW-0573">Peptidoglycan synthesis</keyword>
<evidence type="ECO:0000259" key="9">
    <source>
        <dbReference type="PROSITE" id="PS52029"/>
    </source>
</evidence>
<evidence type="ECO:0000256" key="1">
    <source>
        <dbReference type="ARBA" id="ARBA00004752"/>
    </source>
</evidence>
<dbReference type="RefSeq" id="WP_107663439.1">
    <property type="nucleotide sequence ID" value="NZ_PZKG01000027.1"/>
</dbReference>
<evidence type="ECO:0000313" key="10">
    <source>
        <dbReference type="EMBL" id="PTE22203.1"/>
    </source>
</evidence>
<comment type="pathway">
    <text evidence="1 7">Cell wall biogenesis; peptidoglycan biosynthesis.</text>
</comment>
<comment type="similarity">
    <text evidence="2">Belongs to the YkuD family.</text>
</comment>
<dbReference type="GO" id="GO:0004180">
    <property type="term" value="F:carboxypeptidase activity"/>
    <property type="evidence" value="ECO:0007669"/>
    <property type="project" value="UniProtKB-ARBA"/>
</dbReference>
<protein>
    <submittedName>
        <fullName evidence="10">L,D-transpeptidase</fullName>
    </submittedName>
</protein>
<dbReference type="GO" id="GO:0008360">
    <property type="term" value="P:regulation of cell shape"/>
    <property type="evidence" value="ECO:0007669"/>
    <property type="project" value="UniProtKB-UniRule"/>
</dbReference>
<gene>
    <name evidence="10" type="ORF">C5F48_08290</name>
</gene>
<keyword evidence="6 7" id="KW-0961">Cell wall biogenesis/degradation</keyword>
<dbReference type="Proteomes" id="UP000241010">
    <property type="component" value="Unassembled WGS sequence"/>
</dbReference>
<keyword evidence="4 7" id="KW-0133">Cell shape</keyword>
<organism evidence="10 11">
    <name type="scientific">Cereibacter changlensis JA139</name>
    <dbReference type="NCBI Taxonomy" id="1188249"/>
    <lineage>
        <taxon>Bacteria</taxon>
        <taxon>Pseudomonadati</taxon>
        <taxon>Pseudomonadota</taxon>
        <taxon>Alphaproteobacteria</taxon>
        <taxon>Rhodobacterales</taxon>
        <taxon>Paracoccaceae</taxon>
        <taxon>Cereibacter</taxon>
    </lineage>
</organism>
<dbReference type="PROSITE" id="PS52029">
    <property type="entry name" value="LD_TPASE"/>
    <property type="match status" value="1"/>
</dbReference>
<evidence type="ECO:0000256" key="8">
    <source>
        <dbReference type="SAM" id="SignalP"/>
    </source>
</evidence>
<proteinExistence type="inferred from homology"/>
<evidence type="ECO:0000256" key="5">
    <source>
        <dbReference type="ARBA" id="ARBA00022984"/>
    </source>
</evidence>
<dbReference type="Gene3D" id="2.40.440.10">
    <property type="entry name" value="L,D-transpeptidase catalytic domain-like"/>
    <property type="match status" value="1"/>
</dbReference>
<sequence length="173" mass="18260">MKRRGILSMAAAALAGLALAPPATMAATPGAMPAPAAWQAHFAALDHGAILADRAAQVVHFWSPQGEVYRLYPLLAGQGLRSGETRVIRKIEGPTWRPSSRMRSRDPRLPALVPPGPGNPLGSHALYLAVEGLRIHGVAEDPQARADESIALANAHIAELFGLVRVGAPVRLI</sequence>
<feature type="signal peptide" evidence="8">
    <location>
        <begin position="1"/>
        <end position="26"/>
    </location>
</feature>
<evidence type="ECO:0000256" key="6">
    <source>
        <dbReference type="ARBA" id="ARBA00023316"/>
    </source>
</evidence>
<comment type="caution">
    <text evidence="7">Lacks conserved residue(s) required for the propagation of feature annotation.</text>
</comment>
<name>A0A2T4JWT0_9RHOB</name>